<dbReference type="Gene3D" id="3.40.50.10170">
    <property type="match status" value="1"/>
</dbReference>
<dbReference type="InterPro" id="IPR050270">
    <property type="entry name" value="DegV_domain_contain"/>
</dbReference>
<protein>
    <submittedName>
        <fullName evidence="2">DegV family protein</fullName>
    </submittedName>
</protein>
<dbReference type="Gene3D" id="3.30.1180.10">
    <property type="match status" value="1"/>
</dbReference>
<accession>A0A7C9RM49</accession>
<evidence type="ECO:0000313" key="2">
    <source>
        <dbReference type="EMBL" id="NGY57848.1"/>
    </source>
</evidence>
<evidence type="ECO:0000313" key="3">
    <source>
        <dbReference type="Proteomes" id="UP000481360"/>
    </source>
</evidence>
<dbReference type="RefSeq" id="WP_166043501.1">
    <property type="nucleotide sequence ID" value="NZ_JAAMPJ010000001.1"/>
</dbReference>
<proteinExistence type="predicted"/>
<gene>
    <name evidence="2" type="ORF">G7043_02755</name>
</gene>
<organism evidence="2 3">
    <name type="scientific">Lentzea alba</name>
    <dbReference type="NCBI Taxonomy" id="2714351"/>
    <lineage>
        <taxon>Bacteria</taxon>
        <taxon>Bacillati</taxon>
        <taxon>Actinomycetota</taxon>
        <taxon>Actinomycetes</taxon>
        <taxon>Pseudonocardiales</taxon>
        <taxon>Pseudonocardiaceae</taxon>
        <taxon>Lentzea</taxon>
    </lineage>
</organism>
<dbReference type="PANTHER" id="PTHR33434">
    <property type="entry name" value="DEGV DOMAIN-CONTAINING PROTEIN DR_1986-RELATED"/>
    <property type="match status" value="1"/>
</dbReference>
<keyword evidence="3" id="KW-1185">Reference proteome</keyword>
<dbReference type="NCBIfam" id="TIGR00762">
    <property type="entry name" value="DegV"/>
    <property type="match status" value="1"/>
</dbReference>
<keyword evidence="1" id="KW-0446">Lipid-binding</keyword>
<evidence type="ECO:0000256" key="1">
    <source>
        <dbReference type="ARBA" id="ARBA00023121"/>
    </source>
</evidence>
<sequence>MPTRVAVVTDSTASLPTRLAERFNIITVPMQLKIGSELIDEAQLPTDRLLEAMEAQIPITTEPPAPDAFFWAYQDAWAKGAETIVSVHVTPKLSPTTTDAAKVAAAKSRAPVFIVDSNSSGMTLGFAALAAARIVQTGGDVQQARSVAERRGRNAHMLIYVDTLHYLRQTGRISAVAKLFGDALSVKPLLTVIDGEVTPFDKVVGRDRALGKLVDKAVALAYGRDVDLAVEHFAAEKEGHQLLQLLQQRIPHARDVVLTQVSPAVGANVGPGTLAVTVSPY</sequence>
<dbReference type="Pfam" id="PF02645">
    <property type="entry name" value="DegV"/>
    <property type="match status" value="1"/>
</dbReference>
<name>A0A7C9RM49_9PSEU</name>
<dbReference type="InterPro" id="IPR043168">
    <property type="entry name" value="DegV_C"/>
</dbReference>
<dbReference type="PANTHER" id="PTHR33434:SF2">
    <property type="entry name" value="FATTY ACID-BINDING PROTEIN TM_1468"/>
    <property type="match status" value="1"/>
</dbReference>
<dbReference type="AlphaFoldDB" id="A0A7C9RM49"/>
<dbReference type="SUPFAM" id="SSF82549">
    <property type="entry name" value="DAK1/DegV-like"/>
    <property type="match status" value="1"/>
</dbReference>
<dbReference type="InterPro" id="IPR003797">
    <property type="entry name" value="DegV"/>
</dbReference>
<dbReference type="Proteomes" id="UP000481360">
    <property type="component" value="Unassembled WGS sequence"/>
</dbReference>
<dbReference type="EMBL" id="JAAMPJ010000001">
    <property type="protein sequence ID" value="NGY57848.1"/>
    <property type="molecule type" value="Genomic_DNA"/>
</dbReference>
<dbReference type="GO" id="GO:0008289">
    <property type="term" value="F:lipid binding"/>
    <property type="evidence" value="ECO:0007669"/>
    <property type="project" value="UniProtKB-KW"/>
</dbReference>
<comment type="caution">
    <text evidence="2">The sequence shown here is derived from an EMBL/GenBank/DDBJ whole genome shotgun (WGS) entry which is preliminary data.</text>
</comment>
<dbReference type="PROSITE" id="PS51482">
    <property type="entry name" value="DEGV"/>
    <property type="match status" value="1"/>
</dbReference>
<reference evidence="2 3" key="1">
    <citation type="submission" date="2020-03" db="EMBL/GenBank/DDBJ databases">
        <title>Isolation and identification of active actinomycetes.</title>
        <authorList>
            <person name="Sun X."/>
        </authorList>
    </citation>
    <scope>NUCLEOTIDE SEQUENCE [LARGE SCALE GENOMIC DNA]</scope>
    <source>
        <strain evidence="2 3">NEAU-D13</strain>
    </source>
</reference>